<dbReference type="PANTHER" id="PTHR47326:SF1">
    <property type="entry name" value="HTH PSQ-TYPE DOMAIN-CONTAINING PROTEIN"/>
    <property type="match status" value="1"/>
</dbReference>
<protein>
    <submittedName>
        <fullName evidence="1">Uncharacterized protein</fullName>
    </submittedName>
</protein>
<dbReference type="InterPro" id="IPR036397">
    <property type="entry name" value="RNaseH_sf"/>
</dbReference>
<name>A0AAV8XAN3_9CUCU</name>
<dbReference type="EMBL" id="JAPWTK010000857">
    <property type="protein sequence ID" value="KAJ8935630.1"/>
    <property type="molecule type" value="Genomic_DNA"/>
</dbReference>
<dbReference type="AlphaFoldDB" id="A0AAV8XAN3"/>
<gene>
    <name evidence="1" type="ORF">NQ318_009140</name>
</gene>
<dbReference type="GO" id="GO:0003676">
    <property type="term" value="F:nucleic acid binding"/>
    <property type="evidence" value="ECO:0007669"/>
    <property type="project" value="InterPro"/>
</dbReference>
<proteinExistence type="predicted"/>
<sequence>MENYDDFKIDGVDIQNANSPSGSSPLIRWPPRSPDITPLDFFLWGTIKNKVYATRPQIREELSDRIREAYQSITRQQLRNVIRNNRRRIEKCIRELGGLIEMTTI</sequence>
<evidence type="ECO:0000313" key="1">
    <source>
        <dbReference type="EMBL" id="KAJ8935630.1"/>
    </source>
</evidence>
<dbReference type="Gene3D" id="3.30.420.10">
    <property type="entry name" value="Ribonuclease H-like superfamily/Ribonuclease H"/>
    <property type="match status" value="1"/>
</dbReference>
<organism evidence="1 2">
    <name type="scientific">Aromia moschata</name>
    <dbReference type="NCBI Taxonomy" id="1265417"/>
    <lineage>
        <taxon>Eukaryota</taxon>
        <taxon>Metazoa</taxon>
        <taxon>Ecdysozoa</taxon>
        <taxon>Arthropoda</taxon>
        <taxon>Hexapoda</taxon>
        <taxon>Insecta</taxon>
        <taxon>Pterygota</taxon>
        <taxon>Neoptera</taxon>
        <taxon>Endopterygota</taxon>
        <taxon>Coleoptera</taxon>
        <taxon>Polyphaga</taxon>
        <taxon>Cucujiformia</taxon>
        <taxon>Chrysomeloidea</taxon>
        <taxon>Cerambycidae</taxon>
        <taxon>Cerambycinae</taxon>
        <taxon>Callichromatini</taxon>
        <taxon>Aromia</taxon>
    </lineage>
</organism>
<keyword evidence="2" id="KW-1185">Reference proteome</keyword>
<accession>A0AAV8XAN3</accession>
<evidence type="ECO:0000313" key="2">
    <source>
        <dbReference type="Proteomes" id="UP001162162"/>
    </source>
</evidence>
<reference evidence="1" key="1">
    <citation type="journal article" date="2023" name="Insect Mol. Biol.">
        <title>Genome sequencing provides insights into the evolution of gene families encoding plant cell wall-degrading enzymes in longhorned beetles.</title>
        <authorList>
            <person name="Shin N.R."/>
            <person name="Okamura Y."/>
            <person name="Kirsch R."/>
            <person name="Pauchet Y."/>
        </authorList>
    </citation>
    <scope>NUCLEOTIDE SEQUENCE</scope>
    <source>
        <strain evidence="1">AMC_N1</strain>
    </source>
</reference>
<dbReference type="PANTHER" id="PTHR47326">
    <property type="entry name" value="TRANSPOSABLE ELEMENT TC3 TRANSPOSASE-LIKE PROTEIN"/>
    <property type="match status" value="1"/>
</dbReference>
<comment type="caution">
    <text evidence="1">The sequence shown here is derived from an EMBL/GenBank/DDBJ whole genome shotgun (WGS) entry which is preliminary data.</text>
</comment>
<dbReference type="Proteomes" id="UP001162162">
    <property type="component" value="Unassembled WGS sequence"/>
</dbReference>